<dbReference type="Proteomes" id="UP000020077">
    <property type="component" value="Unassembled WGS sequence"/>
</dbReference>
<dbReference type="GO" id="GO:0016491">
    <property type="term" value="F:oxidoreductase activity"/>
    <property type="evidence" value="ECO:0007669"/>
    <property type="project" value="TreeGrafter"/>
</dbReference>
<reference evidence="1 2" key="1">
    <citation type="submission" date="2014-02" db="EMBL/GenBank/DDBJ databases">
        <title>Expanding our view of genomic diversity in Candidatus Accumulibacter clades.</title>
        <authorList>
            <person name="Skennerton C.T."/>
            <person name="Barr J.J."/>
            <person name="Slater F.R."/>
            <person name="Bond P.L."/>
            <person name="Tyson G.W."/>
        </authorList>
    </citation>
    <scope>NUCLEOTIDE SEQUENCE [LARGE SCALE GENOMIC DNA]</scope>
    <source>
        <strain evidence="2">BA-91</strain>
    </source>
</reference>
<organism evidence="1 2">
    <name type="scientific">Candidatus Accumulibacter phosphatis</name>
    <dbReference type="NCBI Taxonomy" id="327160"/>
    <lineage>
        <taxon>Bacteria</taxon>
        <taxon>Pseudomonadati</taxon>
        <taxon>Pseudomonadota</taxon>
        <taxon>Betaproteobacteria</taxon>
        <taxon>Candidatus Accumulibacter</taxon>
    </lineage>
</organism>
<dbReference type="PANTHER" id="PTHR42923:SF17">
    <property type="entry name" value="AMINE OXIDASE DOMAIN-CONTAINING PROTEIN"/>
    <property type="match status" value="1"/>
</dbReference>
<comment type="caution">
    <text evidence="1">The sequence shown here is derived from an EMBL/GenBank/DDBJ whole genome shotgun (WGS) entry which is preliminary data.</text>
</comment>
<dbReference type="SUPFAM" id="SSF51905">
    <property type="entry name" value="FAD/NAD(P)-binding domain"/>
    <property type="match status" value="1"/>
</dbReference>
<name>A0A080LT55_9PROT</name>
<protein>
    <submittedName>
        <fullName evidence="1">Protoporphyrinogen oxidase</fullName>
    </submittedName>
</protein>
<dbReference type="Gene3D" id="3.90.660.20">
    <property type="entry name" value="Protoporphyrinogen oxidase, mitochondrial, domain 2"/>
    <property type="match status" value="1"/>
</dbReference>
<gene>
    <name evidence="1" type="ORF">AW09_003284</name>
</gene>
<evidence type="ECO:0000313" key="1">
    <source>
        <dbReference type="EMBL" id="KFB71573.1"/>
    </source>
</evidence>
<dbReference type="InterPro" id="IPR050464">
    <property type="entry name" value="Zeta_carotene_desat/Oxidored"/>
</dbReference>
<dbReference type="Pfam" id="PF13450">
    <property type="entry name" value="NAD_binding_8"/>
    <property type="match status" value="1"/>
</dbReference>
<dbReference type="EMBL" id="JDVG02000525">
    <property type="protein sequence ID" value="KFB71573.1"/>
    <property type="molecule type" value="Genomic_DNA"/>
</dbReference>
<dbReference type="Gene3D" id="1.10.3110.10">
    <property type="entry name" value="protoporphyrinogen ix oxidase, domain 3"/>
    <property type="match status" value="1"/>
</dbReference>
<sequence>MPGAQRIAVVGSGISGLASAWLLSQKHLVTLYEAGSYLGGHTNTVDVTVDGVEHPVDTGFLVYNSKTYPNLTAMFAHLGVASVETEMSFAVSLEEPQLEWAGSSLATVFGQKRNLLRRDFWRMLADILRFNRESVACLEQYPEYDRSLRCFLDAGGYSRPFAEWYLLPMAAAIWSCPAGRMLDYPLASFVRFCRNHGLLQVFDRPLWRTVRGGGREYVCKLAAGLDDIRMATPVRHVQRRELGLLLHTDEGVESYDQVVLACHSDQALAILGEEATSAEQRTLGAIRYAPNRAVLHTDAALLPRDPTLWSAWNYLSSAQELDLRPVSVSYLINRLQPLPFRTPMMVSLNPQREPRIERVIAEFDYAHPIFDGLAIAAQSELPTISGASGVWFCGAWGGYGFHEDGLKSALQVANALACRAPWQGTAAASQAPPVRRRAGVFA</sequence>
<proteinExistence type="predicted"/>
<dbReference type="PANTHER" id="PTHR42923">
    <property type="entry name" value="PROTOPORPHYRINOGEN OXIDASE"/>
    <property type="match status" value="1"/>
</dbReference>
<dbReference type="AlphaFoldDB" id="A0A080LT55"/>
<dbReference type="Gene3D" id="3.50.50.60">
    <property type="entry name" value="FAD/NAD(P)-binding domain"/>
    <property type="match status" value="1"/>
</dbReference>
<dbReference type="InterPro" id="IPR036188">
    <property type="entry name" value="FAD/NAD-bd_sf"/>
</dbReference>
<accession>A0A080LT55</accession>
<evidence type="ECO:0000313" key="2">
    <source>
        <dbReference type="Proteomes" id="UP000020077"/>
    </source>
</evidence>